<dbReference type="Gene3D" id="2.40.20.10">
    <property type="entry name" value="Plasminogen Kringle 4"/>
    <property type="match status" value="2"/>
</dbReference>
<feature type="domain" description="C-type lectin" evidence="10">
    <location>
        <begin position="52"/>
        <end position="176"/>
    </location>
</feature>
<dbReference type="PANTHER" id="PTHR24251">
    <property type="entry name" value="OVOCHYMASE-RELATED"/>
    <property type="match status" value="1"/>
</dbReference>
<dbReference type="InterPro" id="IPR038178">
    <property type="entry name" value="Kringle_sf"/>
</dbReference>
<dbReference type="InterPro" id="IPR000001">
    <property type="entry name" value="Kringle"/>
</dbReference>
<keyword evidence="6" id="KW-1015">Disulfide bond</keyword>
<feature type="domain" description="CUB" evidence="9">
    <location>
        <begin position="1350"/>
        <end position="1457"/>
    </location>
</feature>
<dbReference type="InterPro" id="IPR000859">
    <property type="entry name" value="CUB_dom"/>
</dbReference>
<evidence type="ECO:0000256" key="3">
    <source>
        <dbReference type="ARBA" id="ARBA00022723"/>
    </source>
</evidence>
<dbReference type="InterPro" id="IPR001002">
    <property type="entry name" value="Chitin-bd_1"/>
</dbReference>
<dbReference type="PROSITE" id="PS50070">
    <property type="entry name" value="KRINGLE_2"/>
    <property type="match status" value="2"/>
</dbReference>
<dbReference type="Pfam" id="PF22633">
    <property type="entry name" value="F5_F8_type_C_2"/>
    <property type="match status" value="1"/>
</dbReference>
<dbReference type="InterPro" id="IPR013806">
    <property type="entry name" value="Kringle-like"/>
</dbReference>
<dbReference type="SUPFAM" id="SSF49785">
    <property type="entry name" value="Galactose-binding domain-like"/>
    <property type="match status" value="1"/>
</dbReference>
<keyword evidence="3" id="KW-0479">Metal-binding</keyword>
<dbReference type="SMART" id="SM00034">
    <property type="entry name" value="CLECT"/>
    <property type="match status" value="1"/>
</dbReference>
<feature type="domain" description="Kringle" evidence="11">
    <location>
        <begin position="185"/>
        <end position="264"/>
    </location>
</feature>
<evidence type="ECO:0000313" key="13">
    <source>
        <dbReference type="RefSeq" id="XP_002731555.1"/>
    </source>
</evidence>
<sequence length="1470" mass="162714">MGPRLQRCLFYTILLYTVAADMSYFYDSSDIPVSSYSYGDVGSGDGNYILDFKNIKYTIYLDEVTWSDAKLICKAENSILARIPDQATQDAITQFIDDEVSTNTGNFWIDARDKAEDGVWVNSDGDVLTFTAWAPYEPNNAGFVSKNKEACAHMWWEHDYLWNDLTCESDIYFICQSGQTSECHISGDGTDYTGSVSHTESGLECQSWAVQYPHEHTQFQPYPLLGDHNYCRNPGSSGHKAWCYTTDRETRWEYCNVGAPTRNCGNDDIECFEEYDESDYAGHVSTTPSGKTCQNWAIQYPHTHGYRGDVDIGEHNYCRNPSDVANRPWCYTVDPGIRWEYCDVCGTGRFTSHQNIALNKKASQSSLYHEHGIASHAIDGFKFTHYEDFSCTHTNEETDPWWKVDLEYDYIVDEVVITNRKDCCSERLKGAVVRVGSYEILSDNTQCGRTLKKTDKGTIPFVCEKGTLGRYVSVQLEGMTNYLTLCEVEVYGNRAQLYRLDHRCGPKYQTISGKPGECDPHSLYPCCSPWGWCGMTSDHCDCLSCIDFREVYGTYDVHPWRDDLLCGPGYSAANGIEPAECDPNSIYPCCSNANWCGISDDHCECYGCVDYREVYEVTNSIVDACTGPPKVLIIPIGGELVLSSPNYPIVYPSYADCQWVVSAEDPTRAIEVTIVDADVAECCDYAEIGNGQAIGDELIATVTKDSMGMVYSGESKLWVHLQTSGTGGRGAGFQLVFTDAGGSPQAWRDDYQCGNLFSAPNGATPAECDPHGMYPCCSPHDWCGISADHCECSGCIDYRDVYEVSNSIVNACTETEFITMPSDGVMVFTSPNYPESYPSYADCRWVITSRNSNDIIEVSVDDVDILENCVHADIGKGIFIEKEQILSLTADTVGTTVDSESDEIWIHLRSGACQQQGTGFKLTVKLRSNAGTCPQGEVMTIPTGGDIYISSLNYPSEYPPNSNCVWIVDVEPGQGVQITVQDFELEPHFDSVTITIQDQGIALDDSSVNFTAIYKPPVSIEFQSDSSAQFRGFLIKAAAARLTNAGTCPQGEVMTIPTGGDIYISSLNYPSEYPPNSNCVWIVDVEPGQGVQITVQDFELEPDFDSVTITSQDQDIALDDSSVNFTAIYKPPVSIEFKSDSSVQYRGFLIKAAAARLSGSPQAWRDDYQCGNLFSAPNGATPAECDPHSMYPCCSPHDWCGISADHCECSGCIDYRDVYEVSDSIVNACTETEFITMPSDGVMVFTSPNYPESYPSYADCKWVITSGNSNDKIEVSVDDVDILENCVHMDIGNGAYIDQEQILSLTADNVGTTVDSESDEIWIHLRSGACQQQGTGFKLTMKLRSSVETCPFADVMTITTGEEISISSSNYPSEYPPNSDCLWVLEVEEGQGVQITVQDIDLEPGFDLVKIKNEEYVKLLDDFALNFTAIYKPPVSIEFKSDSSVQYRGFLIKAAAASLKTTDSRGDDYP</sequence>
<dbReference type="Pfam" id="PF00051">
    <property type="entry name" value="Kringle"/>
    <property type="match status" value="2"/>
</dbReference>
<dbReference type="PROSITE" id="PS50041">
    <property type="entry name" value="C_TYPE_LECTIN_2"/>
    <property type="match status" value="1"/>
</dbReference>
<feature type="domain" description="CUB" evidence="9">
    <location>
        <begin position="933"/>
        <end position="1040"/>
    </location>
</feature>
<dbReference type="Gene3D" id="2.60.120.290">
    <property type="entry name" value="Spermadhesin, CUB domain"/>
    <property type="match status" value="6"/>
</dbReference>
<dbReference type="Pfam" id="PF00059">
    <property type="entry name" value="Lectin_C"/>
    <property type="match status" value="1"/>
</dbReference>
<dbReference type="SMART" id="SM00270">
    <property type="entry name" value="ChtBD1"/>
    <property type="match status" value="4"/>
</dbReference>
<dbReference type="CDD" id="cd00108">
    <property type="entry name" value="KR"/>
    <property type="match status" value="2"/>
</dbReference>
<feature type="domain" description="CUB" evidence="9">
    <location>
        <begin position="625"/>
        <end position="740"/>
    </location>
</feature>
<organism evidence="12 13">
    <name type="scientific">Saccoglossus kowalevskii</name>
    <name type="common">Acorn worm</name>
    <dbReference type="NCBI Taxonomy" id="10224"/>
    <lineage>
        <taxon>Eukaryota</taxon>
        <taxon>Metazoa</taxon>
        <taxon>Hemichordata</taxon>
        <taxon>Enteropneusta</taxon>
        <taxon>Harrimaniidae</taxon>
        <taxon>Saccoglossus</taxon>
    </lineage>
</organism>
<dbReference type="SUPFAM" id="SSF57016">
    <property type="entry name" value="Plant lectins/antimicrobial peptides"/>
    <property type="match status" value="1"/>
</dbReference>
<dbReference type="SUPFAM" id="SSF57440">
    <property type="entry name" value="Kringle-like"/>
    <property type="match status" value="2"/>
</dbReference>
<accession>A0ABM0GK07</accession>
<dbReference type="Pfam" id="PF00431">
    <property type="entry name" value="CUB"/>
    <property type="match status" value="6"/>
</dbReference>
<protein>
    <submittedName>
        <fullName evidence="13">CUB and sushi domain-containing protein 3-like</fullName>
    </submittedName>
</protein>
<feature type="domain" description="CUB" evidence="9">
    <location>
        <begin position="1229"/>
        <end position="1344"/>
    </location>
</feature>
<dbReference type="InterPro" id="IPR035914">
    <property type="entry name" value="Sperma_CUB_dom_sf"/>
</dbReference>
<keyword evidence="4" id="KW-0677">Repeat</keyword>
<dbReference type="SMART" id="SM00042">
    <property type="entry name" value="CUB"/>
    <property type="match status" value="6"/>
</dbReference>
<evidence type="ECO:0000256" key="4">
    <source>
        <dbReference type="ARBA" id="ARBA00022737"/>
    </source>
</evidence>
<gene>
    <name evidence="13" type="primary">LOC100373550</name>
</gene>
<keyword evidence="2" id="KW-0147">Chitin-binding</keyword>
<evidence type="ECO:0000256" key="5">
    <source>
        <dbReference type="ARBA" id="ARBA00022837"/>
    </source>
</evidence>
<dbReference type="SMART" id="SM00607">
    <property type="entry name" value="FTP"/>
    <property type="match status" value="1"/>
</dbReference>
<name>A0ABM0GK07_SACKO</name>
<evidence type="ECO:0000259" key="10">
    <source>
        <dbReference type="PROSITE" id="PS50041"/>
    </source>
</evidence>
<dbReference type="PANTHER" id="PTHR24251:SF30">
    <property type="entry name" value="MEMBRANE FRIZZLED-RELATED PROTEIN"/>
    <property type="match status" value="1"/>
</dbReference>
<dbReference type="CDD" id="cd00041">
    <property type="entry name" value="CUB"/>
    <property type="match status" value="6"/>
</dbReference>
<proteinExistence type="predicted"/>
<feature type="domain" description="CUB" evidence="9">
    <location>
        <begin position="1048"/>
        <end position="1155"/>
    </location>
</feature>
<feature type="signal peptide" evidence="8">
    <location>
        <begin position="1"/>
        <end position="20"/>
    </location>
</feature>
<dbReference type="InterPro" id="IPR016186">
    <property type="entry name" value="C-type_lectin-like/link_sf"/>
</dbReference>
<dbReference type="SMART" id="SM00130">
    <property type="entry name" value="KR"/>
    <property type="match status" value="2"/>
</dbReference>
<dbReference type="InterPro" id="IPR006585">
    <property type="entry name" value="FTP1"/>
</dbReference>
<feature type="domain" description="Kringle" evidence="11">
    <location>
        <begin position="279"/>
        <end position="344"/>
    </location>
</feature>
<dbReference type="Gene3D" id="3.10.100.10">
    <property type="entry name" value="Mannose-Binding Protein A, subunit A"/>
    <property type="match status" value="1"/>
</dbReference>
<dbReference type="PROSITE" id="PS00021">
    <property type="entry name" value="KRINGLE_1"/>
    <property type="match status" value="2"/>
</dbReference>
<evidence type="ECO:0000256" key="2">
    <source>
        <dbReference type="ARBA" id="ARBA00022669"/>
    </source>
</evidence>
<dbReference type="CDD" id="cd10909">
    <property type="entry name" value="ChtBD1_GH18_2"/>
    <property type="match status" value="2"/>
</dbReference>
<evidence type="ECO:0000256" key="1">
    <source>
        <dbReference type="ARBA" id="ARBA00022572"/>
    </source>
</evidence>
<evidence type="ECO:0000256" key="8">
    <source>
        <dbReference type="SAM" id="SignalP"/>
    </source>
</evidence>
<evidence type="ECO:0000259" key="11">
    <source>
        <dbReference type="PROSITE" id="PS50070"/>
    </source>
</evidence>
<evidence type="ECO:0000256" key="6">
    <source>
        <dbReference type="ARBA" id="ARBA00023157"/>
    </source>
</evidence>
<evidence type="ECO:0000259" key="9">
    <source>
        <dbReference type="PROSITE" id="PS01180"/>
    </source>
</evidence>
<evidence type="ECO:0000313" key="12">
    <source>
        <dbReference type="Proteomes" id="UP000694865"/>
    </source>
</evidence>
<reference evidence="13" key="1">
    <citation type="submission" date="2025-08" db="UniProtKB">
        <authorList>
            <consortium name="RefSeq"/>
        </authorList>
    </citation>
    <scope>IDENTIFICATION</scope>
    <source>
        <tissue evidence="13">Testes</tissue>
    </source>
</reference>
<dbReference type="InterPro" id="IPR036861">
    <property type="entry name" value="Endochitinase-like_sf"/>
</dbReference>
<keyword evidence="12" id="KW-1185">Reference proteome</keyword>
<dbReference type="Gene3D" id="3.30.60.10">
    <property type="entry name" value="Endochitinase-like"/>
    <property type="match status" value="1"/>
</dbReference>
<dbReference type="PROSITE" id="PS00615">
    <property type="entry name" value="C_TYPE_LECTIN_1"/>
    <property type="match status" value="1"/>
</dbReference>
<dbReference type="InterPro" id="IPR018056">
    <property type="entry name" value="Kringle_CS"/>
</dbReference>
<feature type="chain" id="PRO_5045943100" evidence="8">
    <location>
        <begin position="21"/>
        <end position="1470"/>
    </location>
</feature>
<dbReference type="SUPFAM" id="SSF56436">
    <property type="entry name" value="C-type lectin-like"/>
    <property type="match status" value="1"/>
</dbReference>
<dbReference type="GeneID" id="100373550"/>
<dbReference type="InterPro" id="IPR016187">
    <property type="entry name" value="CTDL_fold"/>
</dbReference>
<dbReference type="RefSeq" id="XP_002731555.1">
    <property type="nucleotide sequence ID" value="XM_002731509.2"/>
</dbReference>
<dbReference type="CDD" id="cd00037">
    <property type="entry name" value="CLECT"/>
    <property type="match status" value="1"/>
</dbReference>
<evidence type="ECO:0000256" key="7">
    <source>
        <dbReference type="PROSITE-ProRule" id="PRU00121"/>
    </source>
</evidence>
<dbReference type="InterPro" id="IPR018378">
    <property type="entry name" value="C-type_lectin_CS"/>
</dbReference>
<comment type="caution">
    <text evidence="7">Lacks conserved residue(s) required for the propagation of feature annotation.</text>
</comment>
<dbReference type="Gene3D" id="2.60.120.260">
    <property type="entry name" value="Galactose-binding domain-like"/>
    <property type="match status" value="1"/>
</dbReference>
<keyword evidence="8" id="KW-0732">Signal</keyword>
<dbReference type="PRINTS" id="PR00018">
    <property type="entry name" value="KRINGLE"/>
</dbReference>
<keyword evidence="1 7" id="KW-0420">Kringle</keyword>
<dbReference type="InterPro" id="IPR001304">
    <property type="entry name" value="C-type_lectin-like"/>
</dbReference>
<dbReference type="InterPro" id="IPR008979">
    <property type="entry name" value="Galactose-bd-like_sf"/>
</dbReference>
<keyword evidence="5" id="KW-0106">Calcium</keyword>
<dbReference type="SUPFAM" id="SSF49854">
    <property type="entry name" value="Spermadhesin, CUB domain"/>
    <property type="match status" value="6"/>
</dbReference>
<dbReference type="Proteomes" id="UP000694865">
    <property type="component" value="Unplaced"/>
</dbReference>
<dbReference type="PROSITE" id="PS01180">
    <property type="entry name" value="CUB"/>
    <property type="match status" value="5"/>
</dbReference>